<keyword evidence="3" id="KW-1185">Reference proteome</keyword>
<accession>A0A098DCJ7</accession>
<dbReference type="AlphaFoldDB" id="A0A098DCJ7"/>
<gene>
    <name evidence="1" type="ORF">FGRAMPH1_01T09711</name>
</gene>
<protein>
    <submittedName>
        <fullName evidence="1">Chromosome 2, complete genome</fullName>
    </submittedName>
</protein>
<reference evidence="2 3" key="2">
    <citation type="journal article" date="2010" name="Nature">
        <title>Comparative genomics reveals mobile pathogenicity chromosomes in Fusarium.</title>
        <authorList>
            <person name="Ma L.J."/>
            <person name="van der Does H.C."/>
            <person name="Borkovich K.A."/>
            <person name="Coleman J.J."/>
            <person name="Daboussi M.J."/>
            <person name="Di Pietro A."/>
            <person name="Dufresne M."/>
            <person name="Freitag M."/>
            <person name="Grabherr M."/>
            <person name="Henrissat B."/>
            <person name="Houterman P.M."/>
            <person name="Kang S."/>
            <person name="Shim W.B."/>
            <person name="Woloshuk C."/>
            <person name="Xie X."/>
            <person name="Xu J.R."/>
            <person name="Antoniw J."/>
            <person name="Baker S.E."/>
            <person name="Bluhm B.H."/>
            <person name="Breakspear A."/>
            <person name="Brown D.W."/>
            <person name="Butchko R.A."/>
            <person name="Chapman S."/>
            <person name="Coulson R."/>
            <person name="Coutinho P.M."/>
            <person name="Danchin E.G."/>
            <person name="Diener A."/>
            <person name="Gale L.R."/>
            <person name="Gardiner D.M."/>
            <person name="Goff S."/>
            <person name="Hammond-Kosack K.E."/>
            <person name="Hilburn K."/>
            <person name="Hua-Van A."/>
            <person name="Jonkers W."/>
            <person name="Kazan K."/>
            <person name="Kodira C.D."/>
            <person name="Koehrsen M."/>
            <person name="Kumar L."/>
            <person name="Lee Y.H."/>
            <person name="Li L."/>
            <person name="Manners J.M."/>
            <person name="Miranda-Saavedra D."/>
            <person name="Mukherjee M."/>
            <person name="Park G."/>
            <person name="Park J."/>
            <person name="Park S.Y."/>
            <person name="Proctor R.H."/>
            <person name="Regev A."/>
            <person name="Ruiz-Roldan M.C."/>
            <person name="Sain D."/>
            <person name="Sakthikumar S."/>
            <person name="Sykes S."/>
            <person name="Schwartz D.C."/>
            <person name="Turgeon B.G."/>
            <person name="Wapinski I."/>
            <person name="Yoder O."/>
            <person name="Young S."/>
            <person name="Zeng Q."/>
            <person name="Zhou S."/>
            <person name="Galagan J."/>
            <person name="Cuomo C.A."/>
            <person name="Kistler H.C."/>
            <person name="Rep M."/>
        </authorList>
    </citation>
    <scope>GENOME REANNOTATION</scope>
    <source>
        <strain evidence="3">ATCC MYA-4620 / CBS 123657 / FGSC 9075 / NRRL 31084 / PH-1</strain>
        <strain evidence="2">PH-1 / ATCC MYA-4620 / FGSC 9075 / NRRL 31084</strain>
    </source>
</reference>
<dbReference type="EMBL" id="HG970333">
    <property type="protein sequence ID" value="CEF76658.1"/>
    <property type="molecule type" value="Genomic_DNA"/>
</dbReference>
<evidence type="ECO:0000313" key="3">
    <source>
        <dbReference type="Proteomes" id="UP000070720"/>
    </source>
</evidence>
<accession>A0A0E0RZI3</accession>
<dbReference type="InParanoid" id="A0A098DCJ7"/>
<reference evidence="2 3" key="1">
    <citation type="journal article" date="2007" name="Science">
        <title>The Fusarium graminearum genome reveals a link between localized polymorphism and pathogen specialization.</title>
        <authorList>
            <person name="Cuomo C.A."/>
            <person name="Gueldener U."/>
            <person name="Xu J.-R."/>
            <person name="Trail F."/>
            <person name="Turgeon B.G."/>
            <person name="Di Pietro A."/>
            <person name="Walton J.D."/>
            <person name="Ma L.-J."/>
            <person name="Baker S.E."/>
            <person name="Rep M."/>
            <person name="Adam G."/>
            <person name="Antoniw J."/>
            <person name="Baldwin T."/>
            <person name="Calvo S.E."/>
            <person name="Chang Y.-L."/>
            <person name="DeCaprio D."/>
            <person name="Gale L.R."/>
            <person name="Gnerre S."/>
            <person name="Goswami R.S."/>
            <person name="Hammond-Kosack K."/>
            <person name="Harris L.J."/>
            <person name="Hilburn K."/>
            <person name="Kennell J.C."/>
            <person name="Kroken S."/>
            <person name="Magnuson J.K."/>
            <person name="Mannhaupt G."/>
            <person name="Mauceli E.W."/>
            <person name="Mewes H.-W."/>
            <person name="Mitterbauer R."/>
            <person name="Muehlbauer G."/>
            <person name="Muensterkoetter M."/>
            <person name="Nelson D."/>
            <person name="O'Donnell K."/>
            <person name="Ouellet T."/>
            <person name="Qi W."/>
            <person name="Quesneville H."/>
            <person name="Roncero M.I.G."/>
            <person name="Seong K.-Y."/>
            <person name="Tetko I.V."/>
            <person name="Urban M."/>
            <person name="Waalwijk C."/>
            <person name="Ward T.J."/>
            <person name="Yao J."/>
            <person name="Birren B.W."/>
            <person name="Kistler H.C."/>
        </authorList>
    </citation>
    <scope>NUCLEOTIDE SEQUENCE [LARGE SCALE GENOMIC DNA]</scope>
    <source>
        <strain evidence="3">ATCC MYA-4620 / CBS 123657 / FGSC 9075 / NRRL 31084 / PH-1</strain>
        <strain evidence="2">PH-1 / ATCC MYA-4620 / FGSC 9075 / NRRL 31084</strain>
    </source>
</reference>
<evidence type="ECO:0000313" key="1">
    <source>
        <dbReference type="EMBL" id="CEF76658.1"/>
    </source>
</evidence>
<sequence length="112" mass="12144">MGVKRPTVAASVLEQAIKITTRSGTGRSYACLKDQDRNAENVCKAHGAGAALQYCTTPAPVAVLHDTGSRALHRLVLIPSSRMPVALFRPYIAMGSPGMMNLAKQYLQRYQK</sequence>
<proteinExistence type="predicted"/>
<dbReference type="Proteomes" id="UP000070720">
    <property type="component" value="Chromosome 2"/>
</dbReference>
<dbReference type="EnsemblFungi" id="CEF76658">
    <property type="protein sequence ID" value="CEF76658"/>
    <property type="gene ID" value="FGRRES_15477"/>
</dbReference>
<organism evidence="1 3">
    <name type="scientific">Gibberella zeae (strain ATCC MYA-4620 / CBS 123657 / FGSC 9075 / NRRL 31084 / PH-1)</name>
    <name type="common">Wheat head blight fungus</name>
    <name type="synonym">Fusarium graminearum</name>
    <dbReference type="NCBI Taxonomy" id="229533"/>
    <lineage>
        <taxon>Eukaryota</taxon>
        <taxon>Fungi</taxon>
        <taxon>Dikarya</taxon>
        <taxon>Ascomycota</taxon>
        <taxon>Pezizomycotina</taxon>
        <taxon>Sordariomycetes</taxon>
        <taxon>Hypocreomycetidae</taxon>
        <taxon>Hypocreales</taxon>
        <taxon>Nectriaceae</taxon>
        <taxon>Fusarium</taxon>
    </lineage>
</organism>
<dbReference type="VEuPathDB" id="FungiDB:FGRAMPH1_01G09711"/>
<reference evidence="1 3" key="3">
    <citation type="journal article" date="2015" name="BMC Genomics">
        <title>The completed genome sequence of the pathogenic ascomycete fungus Fusarium graminearum.</title>
        <authorList>
            <person name="King R."/>
            <person name="Urban M."/>
            <person name="Hammond-Kosack M.C."/>
            <person name="Hassani-Pak K."/>
            <person name="Hammond-Kosack K.E."/>
        </authorList>
    </citation>
    <scope>NUCLEOTIDE SEQUENCE [LARGE SCALE GENOMIC DNA]</scope>
    <source>
        <strain evidence="3">ATCC MYA-4620 / CBS 123657 / FGSC 9075 / NRRL 31084 / PH-1</strain>
        <strain evidence="1">PH-1</strain>
    </source>
</reference>
<name>A0A098DCJ7_GIBZE</name>
<reference evidence="2" key="4">
    <citation type="submission" date="2017-01" db="UniProtKB">
        <authorList>
            <consortium name="EnsemblFungi"/>
        </authorList>
    </citation>
    <scope>IDENTIFICATION</scope>
    <source>
        <strain evidence="2">PH-1 / ATCC MYA-4620 / FGSC 9075 / NRRL 31084</strain>
    </source>
</reference>
<evidence type="ECO:0000313" key="2">
    <source>
        <dbReference type="EnsemblFungi" id="CEF76658"/>
    </source>
</evidence>